<feature type="compositionally biased region" description="Acidic residues" evidence="1">
    <location>
        <begin position="120"/>
        <end position="132"/>
    </location>
</feature>
<reference evidence="2 3" key="1">
    <citation type="submission" date="2020-11" db="EMBL/GenBank/DDBJ databases">
        <authorList>
            <person name="Wallbank WR R."/>
            <person name="Pardo Diaz C."/>
            <person name="Kozak K."/>
            <person name="Martin S."/>
            <person name="Jiggins C."/>
            <person name="Moest M."/>
            <person name="Warren A I."/>
            <person name="Generalovic N T."/>
            <person name="Byers J.R.P. K."/>
            <person name="Montejo-Kovacevich G."/>
            <person name="Yen C E."/>
        </authorList>
    </citation>
    <scope>NUCLEOTIDE SEQUENCE [LARGE SCALE GENOMIC DNA]</scope>
</reference>
<dbReference type="AlphaFoldDB" id="A0A7R8UAC9"/>
<evidence type="ECO:0000256" key="1">
    <source>
        <dbReference type="SAM" id="MobiDB-lite"/>
    </source>
</evidence>
<protein>
    <submittedName>
        <fullName evidence="2">Uncharacterized protein</fullName>
    </submittedName>
</protein>
<organism evidence="2 3">
    <name type="scientific">Hermetia illucens</name>
    <name type="common">Black soldier fly</name>
    <dbReference type="NCBI Taxonomy" id="343691"/>
    <lineage>
        <taxon>Eukaryota</taxon>
        <taxon>Metazoa</taxon>
        <taxon>Ecdysozoa</taxon>
        <taxon>Arthropoda</taxon>
        <taxon>Hexapoda</taxon>
        <taxon>Insecta</taxon>
        <taxon>Pterygota</taxon>
        <taxon>Neoptera</taxon>
        <taxon>Endopterygota</taxon>
        <taxon>Diptera</taxon>
        <taxon>Brachycera</taxon>
        <taxon>Stratiomyomorpha</taxon>
        <taxon>Stratiomyidae</taxon>
        <taxon>Hermetiinae</taxon>
        <taxon>Hermetia</taxon>
    </lineage>
</organism>
<evidence type="ECO:0000313" key="2">
    <source>
        <dbReference type="EMBL" id="CAD7077060.1"/>
    </source>
</evidence>
<name>A0A7R8UAC9_HERIL</name>
<dbReference type="EMBL" id="LR899009">
    <property type="protein sequence ID" value="CAD7077060.1"/>
    <property type="molecule type" value="Genomic_DNA"/>
</dbReference>
<feature type="region of interest" description="Disordered" evidence="1">
    <location>
        <begin position="118"/>
        <end position="144"/>
    </location>
</feature>
<keyword evidence="3" id="KW-1185">Reference proteome</keyword>
<dbReference type="InParanoid" id="A0A7R8UAC9"/>
<gene>
    <name evidence="2" type="ORF">HERILL_LOCUS437</name>
</gene>
<sequence length="155" mass="17961">MDLLEYYVNEIARASDFQNSLNARVNRMQRHYIDNVLPYVTRAHDMWALAQELYNEICDLTDLLGNNLRYIMYLEECVMQPEVLLDAINPFWYYEDDVGYSSDRENVSPDDAILPNLCSSDEDLSSDDDLSLSDESSGYETDSEVEIDAENILNF</sequence>
<proteinExistence type="predicted"/>
<dbReference type="Proteomes" id="UP000594454">
    <property type="component" value="Chromosome 1"/>
</dbReference>
<accession>A0A7R8UAC9</accession>
<evidence type="ECO:0000313" key="3">
    <source>
        <dbReference type="Proteomes" id="UP000594454"/>
    </source>
</evidence>